<comment type="caution">
    <text evidence="3">The sequence shown here is derived from an EMBL/GenBank/DDBJ whole genome shotgun (WGS) entry which is preliminary data.</text>
</comment>
<dbReference type="InterPro" id="IPR044855">
    <property type="entry name" value="CoA-Trfase_III_dom3_sf"/>
</dbReference>
<name>A0A9N9HTJ0_9GLOM</name>
<dbReference type="InterPro" id="IPR003673">
    <property type="entry name" value="CoA-Trfase_fam_III"/>
</dbReference>
<evidence type="ECO:0000256" key="2">
    <source>
        <dbReference type="ARBA" id="ARBA00022679"/>
    </source>
</evidence>
<gene>
    <name evidence="3" type="ORF">AMORRO_LOCUS12379</name>
</gene>
<dbReference type="InterPro" id="IPR050509">
    <property type="entry name" value="CoA-transferase_III"/>
</dbReference>
<comment type="similarity">
    <text evidence="1">Belongs to the CoA-transferase III family.</text>
</comment>
<dbReference type="PANTHER" id="PTHR48228:SF6">
    <property type="entry name" value="L-CARNITINE COA-TRANSFERASE"/>
    <property type="match status" value="1"/>
</dbReference>
<proteinExistence type="inferred from homology"/>
<evidence type="ECO:0000313" key="4">
    <source>
        <dbReference type="Proteomes" id="UP000789342"/>
    </source>
</evidence>
<reference evidence="3" key="1">
    <citation type="submission" date="2021-06" db="EMBL/GenBank/DDBJ databases">
        <authorList>
            <person name="Kallberg Y."/>
            <person name="Tangrot J."/>
            <person name="Rosling A."/>
        </authorList>
    </citation>
    <scope>NUCLEOTIDE SEQUENCE</scope>
    <source>
        <strain evidence="3">CL551</strain>
    </source>
</reference>
<keyword evidence="2" id="KW-0808">Transferase</keyword>
<dbReference type="PANTHER" id="PTHR48228">
    <property type="entry name" value="SUCCINYL-COA--D-CITRAMALATE COA-TRANSFERASE"/>
    <property type="match status" value="1"/>
</dbReference>
<dbReference type="InterPro" id="IPR023606">
    <property type="entry name" value="CoA-Trfase_III_dom_1_sf"/>
</dbReference>
<dbReference type="SUPFAM" id="SSF89796">
    <property type="entry name" value="CoA-transferase family III (CaiB/BaiF)"/>
    <property type="match status" value="1"/>
</dbReference>
<organism evidence="3 4">
    <name type="scientific">Acaulospora morrowiae</name>
    <dbReference type="NCBI Taxonomy" id="94023"/>
    <lineage>
        <taxon>Eukaryota</taxon>
        <taxon>Fungi</taxon>
        <taxon>Fungi incertae sedis</taxon>
        <taxon>Mucoromycota</taxon>
        <taxon>Glomeromycotina</taxon>
        <taxon>Glomeromycetes</taxon>
        <taxon>Diversisporales</taxon>
        <taxon>Acaulosporaceae</taxon>
        <taxon>Acaulospora</taxon>
    </lineage>
</organism>
<dbReference type="OrthoDB" id="5863171at2759"/>
<dbReference type="Gene3D" id="3.40.50.10540">
    <property type="entry name" value="Crotonobetainyl-coa:carnitine coa-transferase, domain 1"/>
    <property type="match status" value="1"/>
</dbReference>
<dbReference type="Gene3D" id="3.30.1540.10">
    <property type="entry name" value="formyl-coa transferase, domain 3"/>
    <property type="match status" value="1"/>
</dbReference>
<protein>
    <submittedName>
        <fullName evidence="3">6182_t:CDS:1</fullName>
    </submittedName>
</protein>
<sequence>MLPIIDSSKVIFGLKRTLSENGIRLLISNKRYSQVTSAPKPLEGIRVLELGQIVAGPFCGTILGYYGAEVIKVESPGTGDTVRTLRGIDIDGVSPWFRAIGRNKKSCEINLRTEEGRKLVRQLADRSDVLIENFRPGVMEKWGLGPEELYKTNPSIVYTRISGFGQTGPYAKRPGFASVCEAVAGWRHINRFRDQPLVRQNLSLGDSLAGLTAALGIVMCLLVRKKFPPNARSGQEIDVAIYESVLNMMEGVLPEYDRFGEIRQPAGNSATDIAYLCSDSKYIVIDGDGGFPHEKLMKIIGREDLTTPECKANKESIQDKELINAILDWTKKHTSKEVLEKLEKEEIPCAPVYNIKDIVEDEHFRKRDLFETVRVGENMENGGWDLKLSAITPKLSATPGGTTWAGPDLGQHNREILMNFLGLGEDEIRELQKNGII</sequence>
<evidence type="ECO:0000313" key="3">
    <source>
        <dbReference type="EMBL" id="CAG8705553.1"/>
    </source>
</evidence>
<dbReference type="EMBL" id="CAJVPV010018129">
    <property type="protein sequence ID" value="CAG8705553.1"/>
    <property type="molecule type" value="Genomic_DNA"/>
</dbReference>
<accession>A0A9N9HTJ0</accession>
<keyword evidence="4" id="KW-1185">Reference proteome</keyword>
<feature type="non-terminal residue" evidence="3">
    <location>
        <position position="437"/>
    </location>
</feature>
<dbReference type="Proteomes" id="UP000789342">
    <property type="component" value="Unassembled WGS sequence"/>
</dbReference>
<dbReference type="AlphaFoldDB" id="A0A9N9HTJ0"/>
<dbReference type="GO" id="GO:0016740">
    <property type="term" value="F:transferase activity"/>
    <property type="evidence" value="ECO:0007669"/>
    <property type="project" value="UniProtKB-KW"/>
</dbReference>
<dbReference type="Pfam" id="PF02515">
    <property type="entry name" value="CoA_transf_3"/>
    <property type="match status" value="1"/>
</dbReference>
<evidence type="ECO:0000256" key="1">
    <source>
        <dbReference type="ARBA" id="ARBA00008383"/>
    </source>
</evidence>